<feature type="region of interest" description="Disordered" evidence="1">
    <location>
        <begin position="103"/>
        <end position="135"/>
    </location>
</feature>
<feature type="domain" description="Prokaryotic-type class I peptide chain release factors" evidence="2">
    <location>
        <begin position="17"/>
        <end position="33"/>
    </location>
</feature>
<dbReference type="Pfam" id="PF00472">
    <property type="entry name" value="RF-1"/>
    <property type="match status" value="1"/>
</dbReference>
<dbReference type="KEGG" id="fek:C1H87_14570"/>
<sequence length="135" mass="15772">MFNEDLLLQELTYKAIRSSGSGGQHVNKVSSKVELAFNLNESVVFNEEQKERLQSKLQHRLTKEGVLILQCDESRSQHKNKELVIKRFLELIRLGLVVQKKRIPTKTPKAVKRKRLKDKRSHSEKKTNRKKPDIE</sequence>
<evidence type="ECO:0000259" key="2">
    <source>
        <dbReference type="PROSITE" id="PS00745"/>
    </source>
</evidence>
<feature type="compositionally biased region" description="Basic residues" evidence="1">
    <location>
        <begin position="103"/>
        <end position="123"/>
    </location>
</feature>
<dbReference type="GO" id="GO:0003747">
    <property type="term" value="F:translation release factor activity"/>
    <property type="evidence" value="ECO:0007669"/>
    <property type="project" value="InterPro"/>
</dbReference>
<feature type="compositionally biased region" description="Basic and acidic residues" evidence="1">
    <location>
        <begin position="124"/>
        <end position="135"/>
    </location>
</feature>
<keyword evidence="4" id="KW-1185">Reference proteome</keyword>
<dbReference type="RefSeq" id="WP_102756513.1">
    <property type="nucleotide sequence ID" value="NZ_CP025791.1"/>
</dbReference>
<dbReference type="PROSITE" id="PS00745">
    <property type="entry name" value="RF_PROK_I"/>
    <property type="match status" value="1"/>
</dbReference>
<name>A0A2K9PS27_9FLAO</name>
<evidence type="ECO:0000256" key="1">
    <source>
        <dbReference type="SAM" id="MobiDB-lite"/>
    </source>
</evidence>
<proteinExistence type="predicted"/>
<protein>
    <submittedName>
        <fullName evidence="3">Aminoacyl-tRNA hydrolase</fullName>
    </submittedName>
</protein>
<evidence type="ECO:0000313" key="4">
    <source>
        <dbReference type="Proteomes" id="UP000235826"/>
    </source>
</evidence>
<dbReference type="Gene3D" id="3.30.160.20">
    <property type="match status" value="1"/>
</dbReference>
<dbReference type="GO" id="GO:0043022">
    <property type="term" value="F:ribosome binding"/>
    <property type="evidence" value="ECO:0007669"/>
    <property type="project" value="TreeGrafter"/>
</dbReference>
<dbReference type="EMBL" id="CP025791">
    <property type="protein sequence ID" value="AUP79861.1"/>
    <property type="molecule type" value="Genomic_DNA"/>
</dbReference>
<dbReference type="NCBIfam" id="NF006718">
    <property type="entry name" value="PRK09256.1"/>
    <property type="match status" value="1"/>
</dbReference>
<reference evidence="3 4" key="1">
    <citation type="submission" date="2018-01" db="EMBL/GenBank/DDBJ databases">
        <title>Complete genome sequence of Flavivirga eckloniae ECD14 isolated from seaweed Ecklonia cava.</title>
        <authorList>
            <person name="Lee J.H."/>
            <person name="Baik K.S."/>
            <person name="Seong C.N."/>
        </authorList>
    </citation>
    <scope>NUCLEOTIDE SEQUENCE [LARGE SCALE GENOMIC DNA]</scope>
    <source>
        <strain evidence="3 4">ECD14</strain>
    </source>
</reference>
<dbReference type="SUPFAM" id="SSF110916">
    <property type="entry name" value="Peptidyl-tRNA hydrolase domain-like"/>
    <property type="match status" value="1"/>
</dbReference>
<evidence type="ECO:0000313" key="3">
    <source>
        <dbReference type="EMBL" id="AUP79861.1"/>
    </source>
</evidence>
<dbReference type="AlphaFoldDB" id="A0A2K9PS27"/>
<keyword evidence="3" id="KW-0378">Hydrolase</keyword>
<dbReference type="GO" id="GO:0004045">
    <property type="term" value="F:peptidyl-tRNA hydrolase activity"/>
    <property type="evidence" value="ECO:0007669"/>
    <property type="project" value="TreeGrafter"/>
</dbReference>
<dbReference type="OrthoDB" id="9815709at2"/>
<dbReference type="PANTHER" id="PTHR47814">
    <property type="entry name" value="PEPTIDYL-TRNA HYDROLASE ARFB"/>
    <property type="match status" value="1"/>
</dbReference>
<dbReference type="GO" id="GO:0072344">
    <property type="term" value="P:rescue of stalled ribosome"/>
    <property type="evidence" value="ECO:0007669"/>
    <property type="project" value="TreeGrafter"/>
</dbReference>
<accession>A0A2K9PS27</accession>
<dbReference type="PANTHER" id="PTHR47814:SF1">
    <property type="entry name" value="PEPTIDYL-TRNA HYDROLASE ARFB"/>
    <property type="match status" value="1"/>
</dbReference>
<dbReference type="Proteomes" id="UP000235826">
    <property type="component" value="Chromosome"/>
</dbReference>
<dbReference type="InterPro" id="IPR000352">
    <property type="entry name" value="Pep_chain_release_fac_I"/>
</dbReference>
<organism evidence="3 4">
    <name type="scientific">Flavivirga eckloniae</name>
    <dbReference type="NCBI Taxonomy" id="1803846"/>
    <lineage>
        <taxon>Bacteria</taxon>
        <taxon>Pseudomonadati</taxon>
        <taxon>Bacteroidota</taxon>
        <taxon>Flavobacteriia</taxon>
        <taxon>Flavobacteriales</taxon>
        <taxon>Flavobacteriaceae</taxon>
        <taxon>Flavivirga</taxon>
    </lineage>
</organism>
<gene>
    <name evidence="3" type="ORF">C1H87_14570</name>
</gene>